<gene>
    <name evidence="1" type="ORF">PUT78_09805</name>
</gene>
<evidence type="ECO:0000313" key="1">
    <source>
        <dbReference type="EMBL" id="MDD7971399.1"/>
    </source>
</evidence>
<reference evidence="1" key="1">
    <citation type="submission" date="2023-02" db="EMBL/GenBank/DDBJ databases">
        <title>Description of Roseinatronobacter alkalisoli sp. nov., an alkaliphilic bacerium isolated from soda soil.</title>
        <authorList>
            <person name="Wei W."/>
        </authorList>
    </citation>
    <scope>NUCLEOTIDE SEQUENCE</scope>
    <source>
        <strain evidence="1">HJB301</strain>
    </source>
</reference>
<proteinExistence type="predicted"/>
<keyword evidence="2" id="KW-1185">Reference proteome</keyword>
<evidence type="ECO:0000313" key="2">
    <source>
        <dbReference type="Proteomes" id="UP001431784"/>
    </source>
</evidence>
<dbReference type="Proteomes" id="UP001431784">
    <property type="component" value="Unassembled WGS sequence"/>
</dbReference>
<dbReference type="EMBL" id="JAQZSM010000007">
    <property type="protein sequence ID" value="MDD7971399.1"/>
    <property type="molecule type" value="Genomic_DNA"/>
</dbReference>
<accession>A0ABT5T8E7</accession>
<protein>
    <submittedName>
        <fullName evidence="1">Uncharacterized protein</fullName>
    </submittedName>
</protein>
<sequence length="170" mass="18716">MRIDLTIYLGGTIATDGGVIMVLPTAVPPDEFVVPNDLPNPANDLVVASDADQIILGADVFAQRSIVTFYFPEGVPYTYRFRTRDPAIDWSRIQTGRIGVGSGNGIHPVTGEVEPYDTIFTHHFDVGGWTMGQSREARVTTNMGFLTERYPCEEFAAVQVCDATFDRIEP</sequence>
<name>A0ABT5T8E7_9RHOB</name>
<dbReference type="RefSeq" id="WP_274352083.1">
    <property type="nucleotide sequence ID" value="NZ_JAQZSM010000007.1"/>
</dbReference>
<organism evidence="1 2">
    <name type="scientific">Roseinatronobacter alkalisoli</name>
    <dbReference type="NCBI Taxonomy" id="3028235"/>
    <lineage>
        <taxon>Bacteria</taxon>
        <taxon>Pseudomonadati</taxon>
        <taxon>Pseudomonadota</taxon>
        <taxon>Alphaproteobacteria</taxon>
        <taxon>Rhodobacterales</taxon>
        <taxon>Paracoccaceae</taxon>
        <taxon>Roseinatronobacter</taxon>
    </lineage>
</organism>
<comment type="caution">
    <text evidence="1">The sequence shown here is derived from an EMBL/GenBank/DDBJ whole genome shotgun (WGS) entry which is preliminary data.</text>
</comment>